<dbReference type="RefSeq" id="WP_073309790.1">
    <property type="nucleotide sequence ID" value="NZ_FQZI01000002.1"/>
</dbReference>
<dbReference type="PROSITE" id="PS51257">
    <property type="entry name" value="PROKAR_LIPOPROTEIN"/>
    <property type="match status" value="1"/>
</dbReference>
<protein>
    <recommendedName>
        <fullName evidence="1">DUF4082 domain-containing protein</fullName>
    </recommendedName>
</protein>
<accession>A0A1M6DBV3</accession>
<evidence type="ECO:0000313" key="2">
    <source>
        <dbReference type="EMBL" id="SHI70744.1"/>
    </source>
</evidence>
<dbReference type="InterPro" id="IPR025141">
    <property type="entry name" value="DUF4082"/>
</dbReference>
<feature type="domain" description="DUF4082" evidence="1">
    <location>
        <begin position="56"/>
        <end position="184"/>
    </location>
</feature>
<evidence type="ECO:0000313" key="3">
    <source>
        <dbReference type="Proteomes" id="UP000184488"/>
    </source>
</evidence>
<organism evidence="2 3">
    <name type="scientific">Flavobacterium terrae</name>
    <dbReference type="NCBI Taxonomy" id="415425"/>
    <lineage>
        <taxon>Bacteria</taxon>
        <taxon>Pseudomonadati</taxon>
        <taxon>Bacteroidota</taxon>
        <taxon>Flavobacteriia</taxon>
        <taxon>Flavobacteriales</taxon>
        <taxon>Flavobacteriaceae</taxon>
        <taxon>Flavobacterium</taxon>
    </lineage>
</organism>
<dbReference type="EMBL" id="FQZI01000002">
    <property type="protein sequence ID" value="SHI70744.1"/>
    <property type="molecule type" value="Genomic_DNA"/>
</dbReference>
<dbReference type="OrthoDB" id="1410632at2"/>
<dbReference type="Pfam" id="PF13313">
    <property type="entry name" value="DUF4082"/>
    <property type="match status" value="1"/>
</dbReference>
<evidence type="ECO:0000259" key="1">
    <source>
        <dbReference type="Pfam" id="PF13313"/>
    </source>
</evidence>
<reference evidence="3" key="1">
    <citation type="submission" date="2016-11" db="EMBL/GenBank/DDBJ databases">
        <authorList>
            <person name="Varghese N."/>
            <person name="Submissions S."/>
        </authorList>
    </citation>
    <scope>NUCLEOTIDE SEQUENCE [LARGE SCALE GENOMIC DNA]</scope>
    <source>
        <strain evidence="3">DSM 18829</strain>
    </source>
</reference>
<dbReference type="Proteomes" id="UP000184488">
    <property type="component" value="Unassembled WGS sequence"/>
</dbReference>
<sequence length="196" mass="21501">MKNLIIKGALLALLSTGIIGCSKDDNDNQPPAVAAEENPLQKYITDTGFSTTTNFVNSGDYEFGMRFKPTTNGTINKIFVKIPDAQTNVRVTIWDVTEGIIYRTEKIASVTAGVEASKTISPLALTKDKEYMITYNTNDWYKRNKADNSAATYPITAGNISVTGYGWKSGTAQAYPTNFENNYYAGDLSFAFQPSL</sequence>
<proteinExistence type="predicted"/>
<keyword evidence="3" id="KW-1185">Reference proteome</keyword>
<gene>
    <name evidence="2" type="ORF">SAMN05444363_1358</name>
</gene>
<name>A0A1M6DBV3_9FLAO</name>
<dbReference type="AlphaFoldDB" id="A0A1M6DBV3"/>